<gene>
    <name evidence="1" type="ORF">N865_06245</name>
</gene>
<proteinExistence type="predicted"/>
<dbReference type="RefSeq" id="WP_034803334.1">
    <property type="nucleotide sequence ID" value="NZ_AWSA01000011.1"/>
</dbReference>
<protein>
    <recommendedName>
        <fullName evidence="3">Thymidylate kinase</fullName>
    </recommendedName>
</protein>
<dbReference type="Gene3D" id="3.40.50.300">
    <property type="entry name" value="P-loop containing nucleotide triphosphate hydrolases"/>
    <property type="match status" value="1"/>
</dbReference>
<dbReference type="eggNOG" id="COG0703">
    <property type="taxonomic scope" value="Bacteria"/>
</dbReference>
<evidence type="ECO:0000313" key="1">
    <source>
        <dbReference type="EMBL" id="EWT02406.1"/>
    </source>
</evidence>
<name>W9G868_9MICO</name>
<organism evidence="1 2">
    <name type="scientific">Intrasporangium oryzae NRRL B-24470</name>
    <dbReference type="NCBI Taxonomy" id="1386089"/>
    <lineage>
        <taxon>Bacteria</taxon>
        <taxon>Bacillati</taxon>
        <taxon>Actinomycetota</taxon>
        <taxon>Actinomycetes</taxon>
        <taxon>Micrococcales</taxon>
        <taxon>Intrasporangiaceae</taxon>
        <taxon>Intrasporangium</taxon>
    </lineage>
</organism>
<dbReference type="Proteomes" id="UP000019489">
    <property type="component" value="Unassembled WGS sequence"/>
</dbReference>
<evidence type="ECO:0000313" key="2">
    <source>
        <dbReference type="Proteomes" id="UP000019489"/>
    </source>
</evidence>
<dbReference type="OrthoDB" id="8211253at2"/>
<reference evidence="1 2" key="1">
    <citation type="submission" date="2013-08" db="EMBL/GenBank/DDBJ databases">
        <title>Intrasporangium oryzae NRRL B-24470.</title>
        <authorList>
            <person name="Liu H."/>
            <person name="Wang G."/>
        </authorList>
    </citation>
    <scope>NUCLEOTIDE SEQUENCE [LARGE SCALE GENOMIC DNA]</scope>
    <source>
        <strain evidence="1 2">NRRL B-24470</strain>
    </source>
</reference>
<sequence>MAGLIIVEGLPGSGKSTTAQGLSTWLSGQGVSAEHYPEGRHDNPVDFEQVAVLTNDDLVRFLGELPSSADDLIRAAERSGDVWLVRHGRHPEWPRSLRSRLAEHDSYDGSVSPELHMRVLTESWRQYGQRSAPAHVEVLECVLVQNPVTALLARFDQPVEVVESHIRGLARAAAPRRPALVYLDAGDPRATLEQAAAERSPEWLESVIGYHTQQGYGLAYGLEGFDGYVEFMRHRRSIELEIVSSLDLPTLVVSVDERPWHVRDSEIQAFVGDHLGIDDRAVSGW</sequence>
<dbReference type="STRING" id="1386089.N865_06245"/>
<comment type="caution">
    <text evidence="1">The sequence shown here is derived from an EMBL/GenBank/DDBJ whole genome shotgun (WGS) entry which is preliminary data.</text>
</comment>
<accession>W9G868</accession>
<keyword evidence="2" id="KW-1185">Reference proteome</keyword>
<dbReference type="EMBL" id="AWSA01000011">
    <property type="protein sequence ID" value="EWT02406.1"/>
    <property type="molecule type" value="Genomic_DNA"/>
</dbReference>
<dbReference type="AlphaFoldDB" id="W9G868"/>
<dbReference type="SUPFAM" id="SSF52540">
    <property type="entry name" value="P-loop containing nucleoside triphosphate hydrolases"/>
    <property type="match status" value="2"/>
</dbReference>
<evidence type="ECO:0008006" key="3">
    <source>
        <dbReference type="Google" id="ProtNLM"/>
    </source>
</evidence>
<dbReference type="InterPro" id="IPR027417">
    <property type="entry name" value="P-loop_NTPase"/>
</dbReference>
<dbReference type="PATRIC" id="fig|1386089.3.peg.1377"/>